<dbReference type="AlphaFoldDB" id="A0A0L6U5Z0"/>
<evidence type="ECO:0000313" key="2">
    <source>
        <dbReference type="Proteomes" id="UP000037035"/>
    </source>
</evidence>
<sequence length="62" mass="7507">MFLLHKAQGNLFKEVTSMKCTTFNSHISEIHKNGLLKDRHLVIVEEQLLFHDRYVKYLLYEW</sequence>
<comment type="caution">
    <text evidence="1">The sequence shown here is derived from an EMBL/GenBank/DDBJ whole genome shotgun (WGS) entry which is preliminary data.</text>
</comment>
<dbReference type="VEuPathDB" id="FungiDB:VP01_989g3"/>
<evidence type="ECO:0000313" key="1">
    <source>
        <dbReference type="EMBL" id="KNZ43757.1"/>
    </source>
</evidence>
<name>A0A0L6U5Z0_9BASI</name>
<proteinExistence type="predicted"/>
<protein>
    <submittedName>
        <fullName evidence="1">Uncharacterized protein</fullName>
    </submittedName>
</protein>
<dbReference type="Proteomes" id="UP000037035">
    <property type="component" value="Unassembled WGS sequence"/>
</dbReference>
<accession>A0A0L6U5Z0</accession>
<dbReference type="EMBL" id="LAVV01015602">
    <property type="protein sequence ID" value="KNZ43757.1"/>
    <property type="molecule type" value="Genomic_DNA"/>
</dbReference>
<reference evidence="1 2" key="1">
    <citation type="submission" date="2015-08" db="EMBL/GenBank/DDBJ databases">
        <title>Next Generation Sequencing and Analysis of the Genome of Puccinia sorghi L Schw, the Causal Agent of Maize Common Rust.</title>
        <authorList>
            <person name="Rochi L."/>
            <person name="Burguener G."/>
            <person name="Darino M."/>
            <person name="Turjanski A."/>
            <person name="Kreff E."/>
            <person name="Dieguez M.J."/>
            <person name="Sacco F."/>
        </authorList>
    </citation>
    <scope>NUCLEOTIDE SEQUENCE [LARGE SCALE GENOMIC DNA]</scope>
    <source>
        <strain evidence="1 2">RO10H11247</strain>
    </source>
</reference>
<keyword evidence="2" id="KW-1185">Reference proteome</keyword>
<organism evidence="1 2">
    <name type="scientific">Puccinia sorghi</name>
    <dbReference type="NCBI Taxonomy" id="27349"/>
    <lineage>
        <taxon>Eukaryota</taxon>
        <taxon>Fungi</taxon>
        <taxon>Dikarya</taxon>
        <taxon>Basidiomycota</taxon>
        <taxon>Pucciniomycotina</taxon>
        <taxon>Pucciniomycetes</taxon>
        <taxon>Pucciniales</taxon>
        <taxon>Pucciniaceae</taxon>
        <taxon>Puccinia</taxon>
    </lineage>
</organism>
<gene>
    <name evidence="1" type="ORF">VP01_989g3</name>
</gene>